<dbReference type="PANTHER" id="PTHR30086">
    <property type="entry name" value="ARGININE EXPORTER PROTEIN ARGO"/>
    <property type="match status" value="1"/>
</dbReference>
<proteinExistence type="predicted"/>
<evidence type="ECO:0000256" key="6">
    <source>
        <dbReference type="ARBA" id="ARBA00023136"/>
    </source>
</evidence>
<keyword evidence="5 7" id="KW-1133">Transmembrane helix</keyword>
<feature type="transmembrane region" description="Helical" evidence="7">
    <location>
        <begin position="155"/>
        <end position="175"/>
    </location>
</feature>
<feature type="transmembrane region" description="Helical" evidence="7">
    <location>
        <begin position="187"/>
        <end position="206"/>
    </location>
</feature>
<organism evidence="9 10">
    <name type="scientific">Serratia sp. (strain ATCC 39006)</name>
    <name type="common">Prodigiosinella confusarubida</name>
    <dbReference type="NCBI Taxonomy" id="104623"/>
    <lineage>
        <taxon>Bacteria</taxon>
        <taxon>Pseudomonadati</taxon>
        <taxon>Pseudomonadota</taxon>
        <taxon>Gammaproteobacteria</taxon>
        <taxon>Enterobacterales</taxon>
        <taxon>Pectobacteriaceae</taxon>
        <taxon>Prodigiosinella</taxon>
    </lineage>
</organism>
<dbReference type="OrthoDB" id="9784202at2"/>
<dbReference type="Pfam" id="PF01810">
    <property type="entry name" value="LysE"/>
    <property type="match status" value="1"/>
</dbReference>
<evidence type="ECO:0000256" key="1">
    <source>
        <dbReference type="ARBA" id="ARBA00004651"/>
    </source>
</evidence>
<evidence type="ECO:0000313" key="9">
    <source>
        <dbReference type="EMBL" id="AUH02960.1"/>
    </source>
</evidence>
<reference evidence="9 10" key="1">
    <citation type="journal article" date="2013" name="Genome Announc.">
        <title>Draft genome sequence of Serratia sp. strain ATCC 39006, a model bacterium for analysis of the biosynthesis and regulation of prodigiosin, a carbapenem, and gas vesicles.</title>
        <authorList>
            <person name="Fineran P.C."/>
            <person name="Iglesias Cans M.C."/>
            <person name="Ramsay J.P."/>
            <person name="Wilf N.M."/>
            <person name="Cossyleon D."/>
            <person name="McNeil M.B."/>
            <person name="Williamson N.R."/>
            <person name="Monson R.E."/>
            <person name="Becher S.A."/>
            <person name="Stanton J.A."/>
            <person name="Brugger K."/>
            <person name="Brown S.D."/>
            <person name="Salmond G.P."/>
        </authorList>
    </citation>
    <scope>NUCLEOTIDE SEQUENCE [LARGE SCALE GENOMIC DNA]</scope>
    <source>
        <strain evidence="9">ATCC 39006</strain>
        <strain evidence="10">ATCC 39006 / SC 11482</strain>
    </source>
</reference>
<dbReference type="EMBL" id="CP025084">
    <property type="protein sequence ID" value="AUH02960.1"/>
    <property type="molecule type" value="Genomic_DNA"/>
</dbReference>
<evidence type="ECO:0000256" key="7">
    <source>
        <dbReference type="SAM" id="Phobius"/>
    </source>
</evidence>
<dbReference type="KEGG" id="sera:Ser39006_001670"/>
<reference evidence="9" key="4">
    <citation type="submission" date="2017-11" db="EMBL/GenBank/DDBJ databases">
        <title>Complete genome sequence of Serratia sp. ATCC 39006.</title>
        <authorList>
            <person name="Hampton H.G."/>
            <person name="Jackson S.A."/>
            <person name="Jauregui R."/>
            <person name="Poulter G.T.M."/>
            <person name="Salmond G.P.C."/>
            <person name="Fineran P.C."/>
        </authorList>
    </citation>
    <scope>NUCLEOTIDE SEQUENCE</scope>
    <source>
        <strain evidence="9">ATCC 39006</strain>
    </source>
</reference>
<keyword evidence="4" id="KW-0813">Transport</keyword>
<feature type="transmembrane region" description="Helical" evidence="7">
    <location>
        <begin position="6"/>
        <end position="28"/>
    </location>
</feature>
<dbReference type="KEGG" id="serq:CWC46_01670"/>
<sequence length="212" mass="23534">MNIPLLTLYVISIFLLIITPGPVVALIINTTSRCGHRRAILTSIGTNWASLLLIAIAAMVIAGVFSISRTFLNIISLTGCLFLAYIALQSLYQDFRKNNTTGNTISDSIHSEQTNTGFIKGFLVGISNPKDIIFFISFFPQFTGITRSFSISMVVLSSVWIVMDFMILLFYIFITKGTFFSRNKRKVSITSSIFLLLVAIAGFTYTSHELLC</sequence>
<dbReference type="RefSeq" id="WP_021013897.1">
    <property type="nucleotide sequence ID" value="NZ_CP025084.1"/>
</dbReference>
<evidence type="ECO:0000313" key="11">
    <source>
        <dbReference type="Proteomes" id="UP000233778"/>
    </source>
</evidence>
<comment type="subcellular location">
    <subcellularLocation>
        <location evidence="1">Cell membrane</location>
        <topology evidence="1">Multi-pass membrane protein</topology>
    </subcellularLocation>
</comment>
<dbReference type="Proteomes" id="UP000017700">
    <property type="component" value="Chromosome"/>
</dbReference>
<feature type="transmembrane region" description="Helical" evidence="7">
    <location>
        <begin position="40"/>
        <end position="65"/>
    </location>
</feature>
<accession>A0A2I5T274</accession>
<evidence type="ECO:0000313" key="8">
    <source>
        <dbReference type="EMBL" id="AUG98645.1"/>
    </source>
</evidence>
<keyword evidence="6 7" id="KW-0472">Membrane</keyword>
<dbReference type="EMBL" id="CP025085">
    <property type="protein sequence ID" value="AUG98645.1"/>
    <property type="molecule type" value="Genomic_DNA"/>
</dbReference>
<dbReference type="AlphaFoldDB" id="A0A2I5T274"/>
<keyword evidence="2" id="KW-1003">Cell membrane</keyword>
<dbReference type="GO" id="GO:0015171">
    <property type="term" value="F:amino acid transmembrane transporter activity"/>
    <property type="evidence" value="ECO:0007669"/>
    <property type="project" value="TreeGrafter"/>
</dbReference>
<keyword evidence="4" id="KW-0029">Amino-acid transport</keyword>
<evidence type="ECO:0000256" key="3">
    <source>
        <dbReference type="ARBA" id="ARBA00022692"/>
    </source>
</evidence>
<reference evidence="8 11" key="3">
    <citation type="submission" date="2017-11" db="EMBL/GenBank/DDBJ databases">
        <title>Complete genome sequence of Serratia sp. ATCC 39006 LacA.</title>
        <authorList>
            <person name="Hampton H.G."/>
            <person name="Jackson S.A."/>
            <person name="Jauregui R."/>
            <person name="Poulter G.T.M."/>
            <person name="Salmond G.P.C."/>
            <person name="Fineran P.C."/>
        </authorList>
    </citation>
    <scope>NUCLEOTIDE SEQUENCE [LARGE SCALE GENOMIC DNA]</scope>
    <source>
        <strain evidence="8 11">ATCC 39006</strain>
    </source>
</reference>
<dbReference type="STRING" id="104623.Ser39006_00622"/>
<evidence type="ECO:0000313" key="10">
    <source>
        <dbReference type="Proteomes" id="UP000017700"/>
    </source>
</evidence>
<evidence type="ECO:0000256" key="5">
    <source>
        <dbReference type="ARBA" id="ARBA00022989"/>
    </source>
</evidence>
<reference evidence="9" key="2">
    <citation type="submission" date="2013-09" db="EMBL/GenBank/DDBJ databases">
        <authorList>
            <person name="Wang G."/>
            <person name="Yang Y."/>
            <person name="Su Y."/>
        </authorList>
    </citation>
    <scope>NUCLEOTIDE SEQUENCE</scope>
    <source>
        <strain evidence="9">ATCC 39006</strain>
    </source>
</reference>
<dbReference type="GO" id="GO:0005886">
    <property type="term" value="C:plasma membrane"/>
    <property type="evidence" value="ECO:0007669"/>
    <property type="project" value="UniProtKB-SubCell"/>
</dbReference>
<dbReference type="InterPro" id="IPR001123">
    <property type="entry name" value="LeuE-type"/>
</dbReference>
<gene>
    <name evidence="8" type="ORF">CWC46_01670</name>
    <name evidence="9" type="ORF">Ser39006_001670</name>
</gene>
<protein>
    <submittedName>
        <fullName evidence="9">LysE family translocator</fullName>
    </submittedName>
</protein>
<feature type="transmembrane region" description="Helical" evidence="7">
    <location>
        <begin position="132"/>
        <end position="149"/>
    </location>
</feature>
<dbReference type="PANTHER" id="PTHR30086:SF20">
    <property type="entry name" value="ARGININE EXPORTER PROTEIN ARGO-RELATED"/>
    <property type="match status" value="1"/>
</dbReference>
<feature type="transmembrane region" description="Helical" evidence="7">
    <location>
        <begin position="71"/>
        <end position="88"/>
    </location>
</feature>
<evidence type="ECO:0000256" key="4">
    <source>
        <dbReference type="ARBA" id="ARBA00022970"/>
    </source>
</evidence>
<evidence type="ECO:0000256" key="2">
    <source>
        <dbReference type="ARBA" id="ARBA00022475"/>
    </source>
</evidence>
<name>A0A2I5T274_SERS3</name>
<keyword evidence="3 7" id="KW-0812">Transmembrane</keyword>
<keyword evidence="10" id="KW-1185">Reference proteome</keyword>
<dbReference type="Proteomes" id="UP000233778">
    <property type="component" value="Chromosome"/>
</dbReference>